<evidence type="ECO:0000313" key="3">
    <source>
        <dbReference type="Proteomes" id="UP000271974"/>
    </source>
</evidence>
<protein>
    <submittedName>
        <fullName evidence="2">Uncharacterized protein</fullName>
    </submittedName>
</protein>
<keyword evidence="1" id="KW-1133">Transmembrane helix</keyword>
<dbReference type="AlphaFoldDB" id="A0A433TT09"/>
<dbReference type="EMBL" id="RQTK01000198">
    <property type="protein sequence ID" value="RUS84671.1"/>
    <property type="molecule type" value="Genomic_DNA"/>
</dbReference>
<keyword evidence="1" id="KW-0472">Membrane</keyword>
<dbReference type="Proteomes" id="UP000271974">
    <property type="component" value="Unassembled WGS sequence"/>
</dbReference>
<gene>
    <name evidence="2" type="ORF">EGW08_007591</name>
</gene>
<reference evidence="2 3" key="1">
    <citation type="submission" date="2019-01" db="EMBL/GenBank/DDBJ databases">
        <title>A draft genome assembly of the solar-powered sea slug Elysia chlorotica.</title>
        <authorList>
            <person name="Cai H."/>
            <person name="Li Q."/>
            <person name="Fang X."/>
            <person name="Li J."/>
            <person name="Curtis N.E."/>
            <person name="Altenburger A."/>
            <person name="Shibata T."/>
            <person name="Feng M."/>
            <person name="Maeda T."/>
            <person name="Schwartz J.A."/>
            <person name="Shigenobu S."/>
            <person name="Lundholm N."/>
            <person name="Nishiyama T."/>
            <person name="Yang H."/>
            <person name="Hasebe M."/>
            <person name="Li S."/>
            <person name="Pierce S.K."/>
            <person name="Wang J."/>
        </authorList>
    </citation>
    <scope>NUCLEOTIDE SEQUENCE [LARGE SCALE GENOMIC DNA]</scope>
    <source>
        <strain evidence="2">EC2010</strain>
        <tissue evidence="2">Whole organism of an adult</tissue>
    </source>
</reference>
<feature type="non-terminal residue" evidence="2">
    <location>
        <position position="1"/>
    </location>
</feature>
<keyword evidence="3" id="KW-1185">Reference proteome</keyword>
<keyword evidence="1" id="KW-0812">Transmembrane</keyword>
<proteinExistence type="predicted"/>
<evidence type="ECO:0000313" key="2">
    <source>
        <dbReference type="EMBL" id="RUS84671.1"/>
    </source>
</evidence>
<sequence length="101" mass="11646">ICESICPCRSSSHLCGPDSRSVVLSSVIQSFRLITWIYIYCLQWLDFAIVCFCVLFCSVKNNRDLPEYEINLSLTSFKTINQEKFCNTFETSVLKKITPMD</sequence>
<feature type="transmembrane region" description="Helical" evidence="1">
    <location>
        <begin position="33"/>
        <end position="57"/>
    </location>
</feature>
<accession>A0A433TT09</accession>
<organism evidence="2 3">
    <name type="scientific">Elysia chlorotica</name>
    <name type="common">Eastern emerald elysia</name>
    <name type="synonym">Sea slug</name>
    <dbReference type="NCBI Taxonomy" id="188477"/>
    <lineage>
        <taxon>Eukaryota</taxon>
        <taxon>Metazoa</taxon>
        <taxon>Spiralia</taxon>
        <taxon>Lophotrochozoa</taxon>
        <taxon>Mollusca</taxon>
        <taxon>Gastropoda</taxon>
        <taxon>Heterobranchia</taxon>
        <taxon>Euthyneura</taxon>
        <taxon>Panpulmonata</taxon>
        <taxon>Sacoglossa</taxon>
        <taxon>Placobranchoidea</taxon>
        <taxon>Plakobranchidae</taxon>
        <taxon>Elysia</taxon>
    </lineage>
</organism>
<comment type="caution">
    <text evidence="2">The sequence shown here is derived from an EMBL/GenBank/DDBJ whole genome shotgun (WGS) entry which is preliminary data.</text>
</comment>
<name>A0A433TT09_ELYCH</name>
<evidence type="ECO:0000256" key="1">
    <source>
        <dbReference type="SAM" id="Phobius"/>
    </source>
</evidence>